<dbReference type="EMBL" id="LAIR01000002">
    <property type="protein sequence ID" value="KNX39507.1"/>
    <property type="molecule type" value="Genomic_DNA"/>
</dbReference>
<dbReference type="PANTHER" id="PTHR43798:SF6">
    <property type="entry name" value="HYDROLASE, PUTATIVE (AFU_ORTHOLOGUE AFUA_4G13070)-RELATED"/>
    <property type="match status" value="1"/>
</dbReference>
<dbReference type="Gene3D" id="3.40.50.1820">
    <property type="entry name" value="alpha/beta hydrolase"/>
    <property type="match status" value="1"/>
</dbReference>
<dbReference type="AlphaFoldDB" id="A0A0L6CP54"/>
<keyword evidence="3" id="KW-1185">Reference proteome</keyword>
<dbReference type="Pfam" id="PF12146">
    <property type="entry name" value="Hydrolase_4"/>
    <property type="match status" value="1"/>
</dbReference>
<dbReference type="Proteomes" id="UP000037397">
    <property type="component" value="Unassembled WGS sequence"/>
</dbReference>
<organism evidence="2 3">
    <name type="scientific">Luteipulveratus halotolerans</name>
    <dbReference type="NCBI Taxonomy" id="1631356"/>
    <lineage>
        <taxon>Bacteria</taxon>
        <taxon>Bacillati</taxon>
        <taxon>Actinomycetota</taxon>
        <taxon>Actinomycetes</taxon>
        <taxon>Micrococcales</taxon>
        <taxon>Dermacoccaceae</taxon>
        <taxon>Luteipulveratus</taxon>
    </lineage>
</organism>
<dbReference type="InterPro" id="IPR029058">
    <property type="entry name" value="AB_hydrolase_fold"/>
</dbReference>
<evidence type="ECO:0000313" key="3">
    <source>
        <dbReference type="Proteomes" id="UP000037397"/>
    </source>
</evidence>
<dbReference type="PANTHER" id="PTHR43798">
    <property type="entry name" value="MONOACYLGLYCEROL LIPASE"/>
    <property type="match status" value="1"/>
</dbReference>
<comment type="caution">
    <text evidence="2">The sequence shown here is derived from an EMBL/GenBank/DDBJ whole genome shotgun (WGS) entry which is preliminary data.</text>
</comment>
<dbReference type="InterPro" id="IPR022742">
    <property type="entry name" value="Hydrolase_4"/>
</dbReference>
<sequence length="265" mass="28698">MVEHGPARPRFGTAVLLHGFPADHRLMTGAFEPVMSARDGWRRVYVDLPGMGRSVAGARVDSTDAVLDVVRQVVAKIVPSGPLVVAGESYGGYLTQGLVAADPGRYAGLCLIAPAVIAEHARRTVPPAQTLVADPSSYAHLTDEQRADVESIAVVQDARVVHRMHDEIIVGTEIADEAAVQRISGAYTGAFEASPVEHFDGPSLLVARRQDNVVGYADQWALLERFPRMTCAVLDRAGHNVHLKQEVLFTALVHEWLDRVEESLA</sequence>
<reference evidence="3" key="1">
    <citation type="submission" date="2015-03" db="EMBL/GenBank/DDBJ databases">
        <title>Luteipulveratus halotolerans sp. nov., a novel actinobacterium (Dermacoccaceae) from Sarawak, Malaysia.</title>
        <authorList>
            <person name="Juboi H."/>
            <person name="Basik A."/>
            <person name="Shamsul S.S."/>
            <person name="Arnold P."/>
            <person name="Schmitt E.K."/>
            <person name="Sanglier J.-J."/>
            <person name="Yeo T."/>
        </authorList>
    </citation>
    <scope>NUCLEOTIDE SEQUENCE [LARGE SCALE GENOMIC DNA]</scope>
    <source>
        <strain evidence="3">C296001</strain>
    </source>
</reference>
<feature type="domain" description="Serine aminopeptidase S33" evidence="1">
    <location>
        <begin position="15"/>
        <end position="243"/>
    </location>
</feature>
<dbReference type="SUPFAM" id="SSF53474">
    <property type="entry name" value="alpha/beta-Hydrolases"/>
    <property type="match status" value="1"/>
</dbReference>
<dbReference type="PATRIC" id="fig|1631356.3.peg.2957"/>
<evidence type="ECO:0000259" key="1">
    <source>
        <dbReference type="Pfam" id="PF12146"/>
    </source>
</evidence>
<name>A0A0L6CP54_9MICO</name>
<accession>A0A0L6CP54</accession>
<dbReference type="InterPro" id="IPR050266">
    <property type="entry name" value="AB_hydrolase_sf"/>
</dbReference>
<dbReference type="STRING" id="1631356.VV01_14955"/>
<protein>
    <recommendedName>
        <fullName evidence="1">Serine aminopeptidase S33 domain-containing protein</fullName>
    </recommendedName>
</protein>
<gene>
    <name evidence="2" type="ORF">VV01_14955</name>
</gene>
<evidence type="ECO:0000313" key="2">
    <source>
        <dbReference type="EMBL" id="KNX39507.1"/>
    </source>
</evidence>
<proteinExistence type="predicted"/>